<gene>
    <name evidence="1" type="ORF">RPERSI_LOCUS31633</name>
</gene>
<keyword evidence="2" id="KW-1185">Reference proteome</keyword>
<feature type="non-terminal residue" evidence="1">
    <location>
        <position position="203"/>
    </location>
</feature>
<evidence type="ECO:0000313" key="2">
    <source>
        <dbReference type="Proteomes" id="UP000789920"/>
    </source>
</evidence>
<comment type="caution">
    <text evidence="1">The sequence shown here is derived from an EMBL/GenBank/DDBJ whole genome shotgun (WGS) entry which is preliminary data.</text>
</comment>
<dbReference type="Proteomes" id="UP000789920">
    <property type="component" value="Unassembled WGS sequence"/>
</dbReference>
<reference evidence="1" key="1">
    <citation type="submission" date="2021-06" db="EMBL/GenBank/DDBJ databases">
        <authorList>
            <person name="Kallberg Y."/>
            <person name="Tangrot J."/>
            <person name="Rosling A."/>
        </authorList>
    </citation>
    <scope>NUCLEOTIDE SEQUENCE</scope>
    <source>
        <strain evidence="1">MA461A</strain>
    </source>
</reference>
<dbReference type="EMBL" id="CAJVQC010128281">
    <property type="protein sequence ID" value="CAG8840915.1"/>
    <property type="molecule type" value="Genomic_DNA"/>
</dbReference>
<accession>A0ACA9SII1</accession>
<protein>
    <submittedName>
        <fullName evidence="1">26826_t:CDS:1</fullName>
    </submittedName>
</protein>
<feature type="non-terminal residue" evidence="1">
    <location>
        <position position="1"/>
    </location>
</feature>
<sequence>ETQNDNALTDAQKTIEELKRDKENIDTELVNVKQQLQEANEKIKAKENELEVVNEDLKSEQLNTEDKNNEIERLNGQITELQTKIVENNLVIANSVSQEDYNGAVAERNRRPNISQAEYEKVVAERDEYSKRPTKGQLDNAAENKKSGLKTEAEVNEAVNNARRQETDKYKDHIDPNNFAEVARQKGYKSKDEVDAEVAKETE</sequence>
<organism evidence="1 2">
    <name type="scientific">Racocetra persica</name>
    <dbReference type="NCBI Taxonomy" id="160502"/>
    <lineage>
        <taxon>Eukaryota</taxon>
        <taxon>Fungi</taxon>
        <taxon>Fungi incertae sedis</taxon>
        <taxon>Mucoromycota</taxon>
        <taxon>Glomeromycotina</taxon>
        <taxon>Glomeromycetes</taxon>
        <taxon>Diversisporales</taxon>
        <taxon>Gigasporaceae</taxon>
        <taxon>Racocetra</taxon>
    </lineage>
</organism>
<proteinExistence type="predicted"/>
<name>A0ACA9SII1_9GLOM</name>
<evidence type="ECO:0000313" key="1">
    <source>
        <dbReference type="EMBL" id="CAG8840915.1"/>
    </source>
</evidence>